<name>A0A5C6LKK0_9BACT</name>
<dbReference type="EMBL" id="VOHS01000058">
    <property type="protein sequence ID" value="TWV93273.1"/>
    <property type="molecule type" value="Genomic_DNA"/>
</dbReference>
<evidence type="ECO:0000313" key="1">
    <source>
        <dbReference type="EMBL" id="TWV93273.1"/>
    </source>
</evidence>
<comment type="caution">
    <text evidence="1">The sequence shown here is derived from an EMBL/GenBank/DDBJ whole genome shotgun (WGS) entry which is preliminary data.</text>
</comment>
<dbReference type="RefSeq" id="WP_146308041.1">
    <property type="nucleotide sequence ID" value="NZ_VOHS01000058.1"/>
</dbReference>
<dbReference type="OrthoDB" id="1273397at2"/>
<dbReference type="Proteomes" id="UP000318815">
    <property type="component" value="Unassembled WGS sequence"/>
</dbReference>
<protein>
    <submittedName>
        <fullName evidence="1">Uncharacterized protein</fullName>
    </submittedName>
</protein>
<organism evidence="1 2">
    <name type="scientific">Chitinophaga pinensis</name>
    <dbReference type="NCBI Taxonomy" id="79329"/>
    <lineage>
        <taxon>Bacteria</taxon>
        <taxon>Pseudomonadati</taxon>
        <taxon>Bacteroidota</taxon>
        <taxon>Chitinophagia</taxon>
        <taxon>Chitinophagales</taxon>
        <taxon>Chitinophagaceae</taxon>
        <taxon>Chitinophaga</taxon>
    </lineage>
</organism>
<reference evidence="1 2" key="1">
    <citation type="submission" date="2019-08" db="EMBL/GenBank/DDBJ databases">
        <title>Whole genome sequencing of chitin degrading bacteria Chitinophaga pinensis YS16.</title>
        <authorList>
            <person name="Singh R.P."/>
            <person name="Manchanda G."/>
            <person name="Maurya I.K."/>
            <person name="Joshi N.K."/>
            <person name="Srivastava A.K."/>
        </authorList>
    </citation>
    <scope>NUCLEOTIDE SEQUENCE [LARGE SCALE GENOMIC DNA]</scope>
    <source>
        <strain evidence="1 2">YS-16</strain>
    </source>
</reference>
<sequence>MESNKFLFSFVIEDRNMASFTSLKLFNGYNEIVKEGYGDMNVQVPKGIYTLRIEINEHVEDRKYRVDKDIDDNWRL</sequence>
<evidence type="ECO:0000313" key="2">
    <source>
        <dbReference type="Proteomes" id="UP000318815"/>
    </source>
</evidence>
<proteinExistence type="predicted"/>
<dbReference type="AlphaFoldDB" id="A0A5C6LKK0"/>
<accession>A0A5C6LKK0</accession>
<keyword evidence="2" id="KW-1185">Reference proteome</keyword>
<gene>
    <name evidence="1" type="ORF">FEF09_27340</name>
</gene>